<gene>
    <name evidence="2" type="ORF">E2C01_074310</name>
</gene>
<name>A0A5B7IGR7_PORTR</name>
<keyword evidence="3" id="KW-1185">Reference proteome</keyword>
<comment type="caution">
    <text evidence="2">The sequence shown here is derived from an EMBL/GenBank/DDBJ whole genome shotgun (WGS) entry which is preliminary data.</text>
</comment>
<protein>
    <submittedName>
        <fullName evidence="2">Uncharacterized protein</fullName>
    </submittedName>
</protein>
<evidence type="ECO:0000313" key="2">
    <source>
        <dbReference type="EMBL" id="MPC79764.1"/>
    </source>
</evidence>
<organism evidence="2 3">
    <name type="scientific">Portunus trituberculatus</name>
    <name type="common">Swimming crab</name>
    <name type="synonym">Neptunus trituberculatus</name>
    <dbReference type="NCBI Taxonomy" id="210409"/>
    <lineage>
        <taxon>Eukaryota</taxon>
        <taxon>Metazoa</taxon>
        <taxon>Ecdysozoa</taxon>
        <taxon>Arthropoda</taxon>
        <taxon>Crustacea</taxon>
        <taxon>Multicrustacea</taxon>
        <taxon>Malacostraca</taxon>
        <taxon>Eumalacostraca</taxon>
        <taxon>Eucarida</taxon>
        <taxon>Decapoda</taxon>
        <taxon>Pleocyemata</taxon>
        <taxon>Brachyura</taxon>
        <taxon>Eubrachyura</taxon>
        <taxon>Portunoidea</taxon>
        <taxon>Portunidae</taxon>
        <taxon>Portuninae</taxon>
        <taxon>Portunus</taxon>
    </lineage>
</organism>
<evidence type="ECO:0000313" key="3">
    <source>
        <dbReference type="Proteomes" id="UP000324222"/>
    </source>
</evidence>
<sequence>MNMEIRHGTEGVQTGRHGVLKCLRLRSVAEIPSEPSTEKPHCPQNPPGGTAEERSRVVTVGSNGAEWE</sequence>
<dbReference type="EMBL" id="VSRR010052030">
    <property type="protein sequence ID" value="MPC79764.1"/>
    <property type="molecule type" value="Genomic_DNA"/>
</dbReference>
<feature type="region of interest" description="Disordered" evidence="1">
    <location>
        <begin position="30"/>
        <end position="68"/>
    </location>
</feature>
<proteinExistence type="predicted"/>
<dbReference type="Proteomes" id="UP000324222">
    <property type="component" value="Unassembled WGS sequence"/>
</dbReference>
<accession>A0A5B7IGR7</accession>
<dbReference type="AlphaFoldDB" id="A0A5B7IGR7"/>
<evidence type="ECO:0000256" key="1">
    <source>
        <dbReference type="SAM" id="MobiDB-lite"/>
    </source>
</evidence>
<reference evidence="2 3" key="1">
    <citation type="submission" date="2019-05" db="EMBL/GenBank/DDBJ databases">
        <title>Another draft genome of Portunus trituberculatus and its Hox gene families provides insights of decapod evolution.</title>
        <authorList>
            <person name="Jeong J.-H."/>
            <person name="Song I."/>
            <person name="Kim S."/>
            <person name="Choi T."/>
            <person name="Kim D."/>
            <person name="Ryu S."/>
            <person name="Kim W."/>
        </authorList>
    </citation>
    <scope>NUCLEOTIDE SEQUENCE [LARGE SCALE GENOMIC DNA]</scope>
    <source>
        <tissue evidence="2">Muscle</tissue>
    </source>
</reference>